<keyword evidence="1" id="KW-0813">Transport</keyword>
<comment type="caution">
    <text evidence="7">The sequence shown here is derived from an EMBL/GenBank/DDBJ whole genome shotgun (WGS) entry which is preliminary data.</text>
</comment>
<dbReference type="InterPro" id="IPR050611">
    <property type="entry name" value="ABCF"/>
</dbReference>
<dbReference type="InterPro" id="IPR027417">
    <property type="entry name" value="P-loop_NTPase"/>
</dbReference>
<dbReference type="CDD" id="cd03225">
    <property type="entry name" value="ABC_cobalt_CbiO_domain1"/>
    <property type="match status" value="1"/>
</dbReference>
<feature type="coiled-coil region" evidence="5">
    <location>
        <begin position="215"/>
        <end position="277"/>
    </location>
</feature>
<reference evidence="7 8" key="1">
    <citation type="journal article" date="2016" name="Nat. Commun.">
        <title>Thousands of microbial genomes shed light on interconnected biogeochemical processes in an aquifer system.</title>
        <authorList>
            <person name="Anantharaman K."/>
            <person name="Brown C.T."/>
            <person name="Hug L.A."/>
            <person name="Sharon I."/>
            <person name="Castelle C.J."/>
            <person name="Probst A.J."/>
            <person name="Thomas B.C."/>
            <person name="Singh A."/>
            <person name="Wilkins M.J."/>
            <person name="Karaoz U."/>
            <person name="Brodie E.L."/>
            <person name="Williams K.H."/>
            <person name="Hubbard S.S."/>
            <person name="Banfield J.F."/>
        </authorList>
    </citation>
    <scope>NUCLEOTIDE SEQUENCE [LARGE SCALE GENOMIC DNA]</scope>
</reference>
<name>A0A1G2PWN0_9BACT</name>
<dbReference type="PANTHER" id="PTHR19211:SF14">
    <property type="entry name" value="ATP-BINDING CASSETTE SUB-FAMILY F MEMBER 1"/>
    <property type="match status" value="1"/>
</dbReference>
<dbReference type="InterPro" id="IPR017871">
    <property type="entry name" value="ABC_transporter-like_CS"/>
</dbReference>
<evidence type="ECO:0000259" key="6">
    <source>
        <dbReference type="PROSITE" id="PS50893"/>
    </source>
</evidence>
<keyword evidence="5" id="KW-0175">Coiled coil</keyword>
<dbReference type="PANTHER" id="PTHR19211">
    <property type="entry name" value="ATP-BINDING TRANSPORT PROTEIN-RELATED"/>
    <property type="match status" value="1"/>
</dbReference>
<evidence type="ECO:0000256" key="5">
    <source>
        <dbReference type="SAM" id="Coils"/>
    </source>
</evidence>
<evidence type="ECO:0000256" key="1">
    <source>
        <dbReference type="ARBA" id="ARBA00022448"/>
    </source>
</evidence>
<dbReference type="PROSITE" id="PS00211">
    <property type="entry name" value="ABC_TRANSPORTER_1"/>
    <property type="match status" value="1"/>
</dbReference>
<dbReference type="SMART" id="SM00382">
    <property type="entry name" value="AAA"/>
    <property type="match status" value="2"/>
</dbReference>
<dbReference type="EMBL" id="MHSW01000012">
    <property type="protein sequence ID" value="OHA52169.1"/>
    <property type="molecule type" value="Genomic_DNA"/>
</dbReference>
<dbReference type="InterPro" id="IPR003439">
    <property type="entry name" value="ABC_transporter-like_ATP-bd"/>
</dbReference>
<evidence type="ECO:0000256" key="4">
    <source>
        <dbReference type="ARBA" id="ARBA00022840"/>
    </source>
</evidence>
<keyword evidence="4" id="KW-0067">ATP-binding</keyword>
<evidence type="ECO:0000313" key="7">
    <source>
        <dbReference type="EMBL" id="OHA52169.1"/>
    </source>
</evidence>
<dbReference type="Gene3D" id="3.40.50.300">
    <property type="entry name" value="P-loop containing nucleotide triphosphate hydrolases"/>
    <property type="match status" value="2"/>
</dbReference>
<accession>A0A1G2PWN0</accession>
<dbReference type="InterPro" id="IPR003593">
    <property type="entry name" value="AAA+_ATPase"/>
</dbReference>
<evidence type="ECO:0000313" key="8">
    <source>
        <dbReference type="Proteomes" id="UP000176951"/>
    </source>
</evidence>
<sequence>MAKAESIVSFDQVSFEYSPTRPILDEVDFSIRQGRKITLMGQNGAGKSTIFALIAGLLKADMGKVNIGHGLTIAMARQVILREEFELTVRDFFQRCFAQKVYNIDPKIDEVLEVVNLHASHDKLIKTFSGGQQARLLLASALIQNPDLLLLDEPTNNLDKAGIAHLRQFLVDYKKTVIVISHDAEFLNAFTDGVLYLDVHTRKVEQYTGNYFDVSEQILARIERENRKNAQLAKKIIENKEKANYFADKGGRMRLLAKRMRDKAEEMEEEKVDVRKEDKAIRPFTIPRQEGLQGEIVTITSFTAMNKKHKPVTKEANVLLRKGDHLLLKGPNGIGKSTLLESIVRRSSKGITVGKDVKIGYYRQDFSTLNFDDTVYQSLISVTPDKDEEYMRSVAAGFLINSEVIRTKIGNLSEGQKGLVAFAHLIFEKPGLLILDEPTNHMNFRHIPIIAEALNKYEGAMILVSHVPEFVEKIRIDRVIDLEE</sequence>
<dbReference type="SUPFAM" id="SSF52540">
    <property type="entry name" value="P-loop containing nucleoside triphosphate hydrolases"/>
    <property type="match status" value="2"/>
</dbReference>
<gene>
    <name evidence="7" type="ORF">A3A97_04640</name>
</gene>
<dbReference type="AlphaFoldDB" id="A0A1G2PWN0"/>
<protein>
    <recommendedName>
        <fullName evidence="6">ABC transporter domain-containing protein</fullName>
    </recommendedName>
</protein>
<evidence type="ECO:0000256" key="3">
    <source>
        <dbReference type="ARBA" id="ARBA00022741"/>
    </source>
</evidence>
<dbReference type="GO" id="GO:0016020">
    <property type="term" value="C:membrane"/>
    <property type="evidence" value="ECO:0007669"/>
    <property type="project" value="InterPro"/>
</dbReference>
<proteinExistence type="predicted"/>
<dbReference type="PROSITE" id="PS50893">
    <property type="entry name" value="ABC_TRANSPORTER_2"/>
    <property type="match status" value="1"/>
</dbReference>
<feature type="domain" description="ABC transporter" evidence="6">
    <location>
        <begin position="8"/>
        <end position="224"/>
    </location>
</feature>
<dbReference type="GO" id="GO:0016887">
    <property type="term" value="F:ATP hydrolysis activity"/>
    <property type="evidence" value="ECO:0007669"/>
    <property type="project" value="InterPro"/>
</dbReference>
<dbReference type="InterPro" id="IPR015856">
    <property type="entry name" value="ABC_transpr_CbiO/EcfA_su"/>
</dbReference>
<dbReference type="GO" id="GO:0005524">
    <property type="term" value="F:ATP binding"/>
    <property type="evidence" value="ECO:0007669"/>
    <property type="project" value="UniProtKB-KW"/>
</dbReference>
<keyword evidence="3" id="KW-0547">Nucleotide-binding</keyword>
<organism evidence="7 8">
    <name type="scientific">Candidatus Terrybacteria bacterium RIFCSPLOWO2_01_FULL_40_23</name>
    <dbReference type="NCBI Taxonomy" id="1802366"/>
    <lineage>
        <taxon>Bacteria</taxon>
        <taxon>Candidatus Terryibacteriota</taxon>
    </lineage>
</organism>
<keyword evidence="2" id="KW-0677">Repeat</keyword>
<dbReference type="Pfam" id="PF00005">
    <property type="entry name" value="ABC_tran"/>
    <property type="match status" value="2"/>
</dbReference>
<dbReference type="Proteomes" id="UP000176951">
    <property type="component" value="Unassembled WGS sequence"/>
</dbReference>
<dbReference type="GO" id="GO:0055085">
    <property type="term" value="P:transmembrane transport"/>
    <property type="evidence" value="ECO:0007669"/>
    <property type="project" value="InterPro"/>
</dbReference>
<evidence type="ECO:0000256" key="2">
    <source>
        <dbReference type="ARBA" id="ARBA00022737"/>
    </source>
</evidence>